<comment type="caution">
    <text evidence="2">The sequence shown here is derived from an EMBL/GenBank/DDBJ whole genome shotgun (WGS) entry which is preliminary data.</text>
</comment>
<evidence type="ECO:0000313" key="2">
    <source>
        <dbReference type="EMBL" id="EAQ80826.1"/>
    </source>
</evidence>
<dbReference type="OrthoDB" id="267642at2"/>
<dbReference type="Proteomes" id="UP000004358">
    <property type="component" value="Unassembled WGS sequence"/>
</dbReference>
<dbReference type="RefSeq" id="WP_002650383.1">
    <property type="nucleotide sequence ID" value="NZ_CH672376.1"/>
</dbReference>
<name>A3ZRQ7_9BACT</name>
<dbReference type="Gene3D" id="1.20.120.450">
    <property type="entry name" value="dinb family like domain"/>
    <property type="match status" value="1"/>
</dbReference>
<protein>
    <recommendedName>
        <fullName evidence="1">DinB-like domain-containing protein</fullName>
    </recommendedName>
</protein>
<accession>A3ZRQ7</accession>
<organism evidence="2 3">
    <name type="scientific">Blastopirellula marina DSM 3645</name>
    <dbReference type="NCBI Taxonomy" id="314230"/>
    <lineage>
        <taxon>Bacteria</taxon>
        <taxon>Pseudomonadati</taxon>
        <taxon>Planctomycetota</taxon>
        <taxon>Planctomycetia</taxon>
        <taxon>Pirellulales</taxon>
        <taxon>Pirellulaceae</taxon>
        <taxon>Blastopirellula</taxon>
    </lineage>
</organism>
<proteinExistence type="predicted"/>
<feature type="domain" description="DinB-like" evidence="1">
    <location>
        <begin position="20"/>
        <end position="151"/>
    </location>
</feature>
<evidence type="ECO:0000259" key="1">
    <source>
        <dbReference type="Pfam" id="PF12867"/>
    </source>
</evidence>
<dbReference type="EMBL" id="AANZ01000007">
    <property type="protein sequence ID" value="EAQ80826.1"/>
    <property type="molecule type" value="Genomic_DNA"/>
</dbReference>
<dbReference type="SUPFAM" id="SSF109854">
    <property type="entry name" value="DinB/YfiT-like putative metalloenzymes"/>
    <property type="match status" value="1"/>
</dbReference>
<dbReference type="InterPro" id="IPR034660">
    <property type="entry name" value="DinB/YfiT-like"/>
</dbReference>
<dbReference type="Pfam" id="PF12867">
    <property type="entry name" value="DinB_2"/>
    <property type="match status" value="1"/>
</dbReference>
<sequence>MRAIDLLRHNFAMTESWTMPILEDLQKTPLAAATPGGNHALWIFGHLTFCEGLIVRQFVLGEPNEFANWMPILGPESRPEEDADAYPSWEEVATSFRQARDRTLAWLETQNDDDLDLPCKAPPKGMEAAFANRGAGISLVITHWCNHRGQLCDIRKALGRRPIFR</sequence>
<dbReference type="AlphaFoldDB" id="A3ZRQ7"/>
<dbReference type="HOGENOM" id="CLU_1601608_0_0_0"/>
<gene>
    <name evidence="2" type="ORF">DSM3645_12436</name>
</gene>
<dbReference type="STRING" id="314230.DSM3645_12436"/>
<reference evidence="2 3" key="1">
    <citation type="submission" date="2006-02" db="EMBL/GenBank/DDBJ databases">
        <authorList>
            <person name="Amann R."/>
            <person name="Ferriera S."/>
            <person name="Johnson J."/>
            <person name="Kravitz S."/>
            <person name="Halpern A."/>
            <person name="Remington K."/>
            <person name="Beeson K."/>
            <person name="Tran B."/>
            <person name="Rogers Y.-H."/>
            <person name="Friedman R."/>
            <person name="Venter J.C."/>
        </authorList>
    </citation>
    <scope>NUCLEOTIDE SEQUENCE [LARGE SCALE GENOMIC DNA]</scope>
    <source>
        <strain evidence="2 3">DSM 3645</strain>
    </source>
</reference>
<evidence type="ECO:0000313" key="3">
    <source>
        <dbReference type="Proteomes" id="UP000004358"/>
    </source>
</evidence>
<dbReference type="eggNOG" id="COG2318">
    <property type="taxonomic scope" value="Bacteria"/>
</dbReference>
<dbReference type="InterPro" id="IPR024775">
    <property type="entry name" value="DinB-like"/>
</dbReference>